<dbReference type="SUPFAM" id="SSF46689">
    <property type="entry name" value="Homeodomain-like"/>
    <property type="match status" value="1"/>
</dbReference>
<keyword evidence="7" id="KW-1185">Reference proteome</keyword>
<reference evidence="6 7" key="1">
    <citation type="submission" date="2018-04" db="EMBL/GenBank/DDBJ databases">
        <title>Marixanthomonas spongiae HN-E44 sp. nov., isolated from a marine sponge.</title>
        <authorList>
            <person name="Luo L."/>
            <person name="Zhuang L."/>
        </authorList>
    </citation>
    <scope>NUCLEOTIDE SEQUENCE [LARGE SCALE GENOMIC DNA]</scope>
    <source>
        <strain evidence="6 7">HN-E44</strain>
    </source>
</reference>
<gene>
    <name evidence="6" type="ORF">DDV96_07555</name>
</gene>
<dbReference type="EMBL" id="QEHR01000004">
    <property type="protein sequence ID" value="PVW15252.1"/>
    <property type="molecule type" value="Genomic_DNA"/>
</dbReference>
<name>A0A2U0I2A9_9FLAO</name>
<dbReference type="PANTHER" id="PTHR47506:SF1">
    <property type="entry name" value="HTH-TYPE TRANSCRIPTIONAL REGULATOR YJDC"/>
    <property type="match status" value="1"/>
</dbReference>
<keyword evidence="1" id="KW-0805">Transcription regulation</keyword>
<dbReference type="PANTHER" id="PTHR47506">
    <property type="entry name" value="TRANSCRIPTIONAL REGULATORY PROTEIN"/>
    <property type="match status" value="1"/>
</dbReference>
<evidence type="ECO:0000256" key="1">
    <source>
        <dbReference type="ARBA" id="ARBA00023015"/>
    </source>
</evidence>
<dbReference type="PROSITE" id="PS50977">
    <property type="entry name" value="HTH_TETR_2"/>
    <property type="match status" value="1"/>
</dbReference>
<dbReference type="Proteomes" id="UP000245962">
    <property type="component" value="Unassembled WGS sequence"/>
</dbReference>
<organism evidence="6 7">
    <name type="scientific">Marixanthomonas spongiae</name>
    <dbReference type="NCBI Taxonomy" id="2174845"/>
    <lineage>
        <taxon>Bacteria</taxon>
        <taxon>Pseudomonadati</taxon>
        <taxon>Bacteroidota</taxon>
        <taxon>Flavobacteriia</taxon>
        <taxon>Flavobacteriales</taxon>
        <taxon>Flavobacteriaceae</taxon>
        <taxon>Marixanthomonas</taxon>
    </lineage>
</organism>
<protein>
    <recommendedName>
        <fullName evidence="5">HTH tetR-type domain-containing protein</fullName>
    </recommendedName>
</protein>
<feature type="domain" description="HTH tetR-type" evidence="5">
    <location>
        <begin position="2"/>
        <end position="62"/>
    </location>
</feature>
<dbReference type="RefSeq" id="WP_116694142.1">
    <property type="nucleotide sequence ID" value="NZ_QEHR01000004.1"/>
</dbReference>
<dbReference type="Gene3D" id="1.10.357.10">
    <property type="entry name" value="Tetracycline Repressor, domain 2"/>
    <property type="match status" value="1"/>
</dbReference>
<evidence type="ECO:0000256" key="2">
    <source>
        <dbReference type="ARBA" id="ARBA00023125"/>
    </source>
</evidence>
<keyword evidence="2 4" id="KW-0238">DNA-binding</keyword>
<dbReference type="InterPro" id="IPR001647">
    <property type="entry name" value="HTH_TetR"/>
</dbReference>
<keyword evidence="3" id="KW-0804">Transcription</keyword>
<evidence type="ECO:0000259" key="5">
    <source>
        <dbReference type="PROSITE" id="PS50977"/>
    </source>
</evidence>
<evidence type="ECO:0000313" key="6">
    <source>
        <dbReference type="EMBL" id="PVW15252.1"/>
    </source>
</evidence>
<dbReference type="GO" id="GO:0003677">
    <property type="term" value="F:DNA binding"/>
    <property type="evidence" value="ECO:0007669"/>
    <property type="project" value="UniProtKB-UniRule"/>
</dbReference>
<dbReference type="InterPro" id="IPR009057">
    <property type="entry name" value="Homeodomain-like_sf"/>
</dbReference>
<dbReference type="PRINTS" id="PR00455">
    <property type="entry name" value="HTHTETR"/>
</dbReference>
<dbReference type="AlphaFoldDB" id="A0A2U0I2A9"/>
<evidence type="ECO:0000313" key="7">
    <source>
        <dbReference type="Proteomes" id="UP000245962"/>
    </source>
</evidence>
<sequence>MQSEDKKIITKTLELFKKYGVKSVSMDDIASVLAVSKKTLYTYFDSKDLLIEKTICYIFTEHFNKIDRILEKEMSPLQKIILIYRYGINQLITYDPAFYFELKKYHLSAHNHYETYKRTIIFDIILGLLKEAQEVEEIRQDVNLNLFCEIHLFKIDEILADPEFNTQYSTQQMLNHLVIHNLRGIVVDTSLID</sequence>
<dbReference type="OrthoDB" id="881297at2"/>
<evidence type="ECO:0000256" key="3">
    <source>
        <dbReference type="ARBA" id="ARBA00023163"/>
    </source>
</evidence>
<comment type="caution">
    <text evidence="6">The sequence shown here is derived from an EMBL/GenBank/DDBJ whole genome shotgun (WGS) entry which is preliminary data.</text>
</comment>
<dbReference type="Pfam" id="PF00440">
    <property type="entry name" value="TetR_N"/>
    <property type="match status" value="1"/>
</dbReference>
<evidence type="ECO:0000256" key="4">
    <source>
        <dbReference type="PROSITE-ProRule" id="PRU00335"/>
    </source>
</evidence>
<proteinExistence type="predicted"/>
<accession>A0A2U0I2A9</accession>
<feature type="DNA-binding region" description="H-T-H motif" evidence="4">
    <location>
        <begin position="25"/>
        <end position="44"/>
    </location>
</feature>